<accession>A0A3D9V8W1</accession>
<comment type="caution">
    <text evidence="8">The sequence shown here is derived from an EMBL/GenBank/DDBJ whole genome shotgun (WGS) entry which is preliminary data.</text>
</comment>
<dbReference type="Proteomes" id="UP000256485">
    <property type="component" value="Unassembled WGS sequence"/>
</dbReference>
<feature type="transmembrane region" description="Helical" evidence="7">
    <location>
        <begin position="196"/>
        <end position="215"/>
    </location>
</feature>
<keyword evidence="4 7" id="KW-1133">Transmembrane helix</keyword>
<evidence type="ECO:0000313" key="8">
    <source>
        <dbReference type="EMBL" id="REF38202.1"/>
    </source>
</evidence>
<dbReference type="InterPro" id="IPR017039">
    <property type="entry name" value="Virul_fac_BrkB"/>
</dbReference>
<organism evidence="8 9">
    <name type="scientific">Thermasporomyces composti</name>
    <dbReference type="NCBI Taxonomy" id="696763"/>
    <lineage>
        <taxon>Bacteria</taxon>
        <taxon>Bacillati</taxon>
        <taxon>Actinomycetota</taxon>
        <taxon>Actinomycetes</taxon>
        <taxon>Propionibacteriales</taxon>
        <taxon>Nocardioidaceae</taxon>
        <taxon>Thermasporomyces</taxon>
    </lineage>
</organism>
<comment type="subcellular location">
    <subcellularLocation>
        <location evidence="1">Cell membrane</location>
        <topology evidence="1">Multi-pass membrane protein</topology>
    </subcellularLocation>
</comment>
<feature type="transmembrane region" description="Helical" evidence="7">
    <location>
        <begin position="115"/>
        <end position="135"/>
    </location>
</feature>
<evidence type="ECO:0000256" key="2">
    <source>
        <dbReference type="ARBA" id="ARBA00022475"/>
    </source>
</evidence>
<keyword evidence="5 7" id="KW-0472">Membrane</keyword>
<dbReference type="GO" id="GO:0005886">
    <property type="term" value="C:plasma membrane"/>
    <property type="evidence" value="ECO:0007669"/>
    <property type="project" value="UniProtKB-SubCell"/>
</dbReference>
<keyword evidence="9" id="KW-1185">Reference proteome</keyword>
<sequence>MNVPSARRAGGRLRRGLRSWLPWRLLRGTVASCLRYRVTGLAAEGAFFAILSLPPLVFGLAGSIGYVVGGFGESTVETVKAELVELARQALTEESVQRVIVPTLDAVLERGRADVISVGFVLALWSGSRALNVLIDTIAIMHGLGGRRGIVRTRVLSFTLYVAALAMAVSVIPLVLAGPSLVNAVLPERLDVLNLLYWPTVVVASTTSLTSLYHVAVPARTPWRHNFAGAVVAMLLWIGGGSVLRWVLGHAIGGTSIYGPLAAPIVILLWLYLVVIALLIGAAFAATVNELAQHREPSARRRAGSRQPGPGVEPATPEGATADGAFADPYDSEPTVTPDERVVEAARRAEAERARPGRPVDHDGATEAGASTVPMNAQPNPIARPDSSAQTK</sequence>
<feature type="transmembrane region" description="Helical" evidence="7">
    <location>
        <begin position="45"/>
        <end position="68"/>
    </location>
</feature>
<dbReference type="PANTHER" id="PTHR30213">
    <property type="entry name" value="INNER MEMBRANE PROTEIN YHJD"/>
    <property type="match status" value="1"/>
</dbReference>
<feature type="compositionally biased region" description="Basic and acidic residues" evidence="6">
    <location>
        <begin position="338"/>
        <end position="365"/>
    </location>
</feature>
<dbReference type="Pfam" id="PF03631">
    <property type="entry name" value="Virul_fac_BrkB"/>
    <property type="match status" value="1"/>
</dbReference>
<evidence type="ECO:0000256" key="4">
    <source>
        <dbReference type="ARBA" id="ARBA00022989"/>
    </source>
</evidence>
<protein>
    <submittedName>
        <fullName evidence="8">Membrane protein</fullName>
    </submittedName>
</protein>
<evidence type="ECO:0000256" key="5">
    <source>
        <dbReference type="ARBA" id="ARBA00023136"/>
    </source>
</evidence>
<feature type="transmembrane region" description="Helical" evidence="7">
    <location>
        <begin position="227"/>
        <end position="247"/>
    </location>
</feature>
<dbReference type="RefSeq" id="WP_245941218.1">
    <property type="nucleotide sequence ID" value="NZ_QTUC01000001.1"/>
</dbReference>
<evidence type="ECO:0000256" key="6">
    <source>
        <dbReference type="SAM" id="MobiDB-lite"/>
    </source>
</evidence>
<feature type="region of interest" description="Disordered" evidence="6">
    <location>
        <begin position="295"/>
        <end position="392"/>
    </location>
</feature>
<dbReference type="AlphaFoldDB" id="A0A3D9V8W1"/>
<proteinExistence type="predicted"/>
<name>A0A3D9V8W1_THECX</name>
<feature type="transmembrane region" description="Helical" evidence="7">
    <location>
        <begin position="267"/>
        <end position="292"/>
    </location>
</feature>
<keyword evidence="2" id="KW-1003">Cell membrane</keyword>
<evidence type="ECO:0000313" key="9">
    <source>
        <dbReference type="Proteomes" id="UP000256485"/>
    </source>
</evidence>
<evidence type="ECO:0000256" key="7">
    <source>
        <dbReference type="SAM" id="Phobius"/>
    </source>
</evidence>
<keyword evidence="3 7" id="KW-0812">Transmembrane</keyword>
<reference evidence="8 9" key="1">
    <citation type="submission" date="2018-08" db="EMBL/GenBank/DDBJ databases">
        <title>Sequencing the genomes of 1000 actinobacteria strains.</title>
        <authorList>
            <person name="Klenk H.-P."/>
        </authorList>
    </citation>
    <scope>NUCLEOTIDE SEQUENCE [LARGE SCALE GENOMIC DNA]</scope>
    <source>
        <strain evidence="8 9">DSM 22891</strain>
    </source>
</reference>
<feature type="transmembrane region" description="Helical" evidence="7">
    <location>
        <begin position="155"/>
        <end position="176"/>
    </location>
</feature>
<dbReference type="EMBL" id="QTUC01000001">
    <property type="protein sequence ID" value="REF38202.1"/>
    <property type="molecule type" value="Genomic_DNA"/>
</dbReference>
<evidence type="ECO:0000256" key="3">
    <source>
        <dbReference type="ARBA" id="ARBA00022692"/>
    </source>
</evidence>
<dbReference type="PANTHER" id="PTHR30213:SF0">
    <property type="entry name" value="UPF0761 MEMBRANE PROTEIN YIHY"/>
    <property type="match status" value="1"/>
</dbReference>
<evidence type="ECO:0000256" key="1">
    <source>
        <dbReference type="ARBA" id="ARBA00004651"/>
    </source>
</evidence>
<gene>
    <name evidence="8" type="ORF">DFJ64_3673</name>
</gene>